<keyword evidence="8" id="KW-0411">Iron-sulfur</keyword>
<evidence type="ECO:0000256" key="1">
    <source>
        <dbReference type="ARBA" id="ARBA00001946"/>
    </source>
</evidence>
<dbReference type="AlphaFoldDB" id="A0A3B1CD67"/>
<dbReference type="GO" id="GO:0045333">
    <property type="term" value="P:cellular respiration"/>
    <property type="evidence" value="ECO:0007669"/>
    <property type="project" value="UniProtKB-ARBA"/>
</dbReference>
<organism evidence="12">
    <name type="scientific">hydrothermal vent metagenome</name>
    <dbReference type="NCBI Taxonomy" id="652676"/>
    <lineage>
        <taxon>unclassified sequences</taxon>
        <taxon>metagenomes</taxon>
        <taxon>ecological metagenomes</taxon>
    </lineage>
</organism>
<feature type="domain" description="Pyruvate ferredoxin oxidoreductase beta subunit C-terminal" evidence="11">
    <location>
        <begin position="205"/>
        <end position="269"/>
    </location>
</feature>
<dbReference type="PANTHER" id="PTHR48084">
    <property type="entry name" value="2-OXOGLUTARATE OXIDOREDUCTASE SUBUNIT KORB-RELATED"/>
    <property type="match status" value="1"/>
</dbReference>
<dbReference type="NCBIfam" id="TIGR02177">
    <property type="entry name" value="PorB_KorB"/>
    <property type="match status" value="1"/>
</dbReference>
<reference evidence="12" key="1">
    <citation type="submission" date="2018-06" db="EMBL/GenBank/DDBJ databases">
        <authorList>
            <person name="Zhirakovskaya E."/>
        </authorList>
    </citation>
    <scope>NUCLEOTIDE SEQUENCE</scope>
</reference>
<dbReference type="InterPro" id="IPR032686">
    <property type="entry name" value="PFO_beta_C"/>
</dbReference>
<dbReference type="PANTHER" id="PTHR48084:SF4">
    <property type="entry name" value="2-OXOGLUTARATE OXIDOREDUCTASE SUBUNIT KORB"/>
    <property type="match status" value="1"/>
</dbReference>
<dbReference type="EC" id="1.2.7.-" evidence="12"/>
<evidence type="ECO:0000256" key="9">
    <source>
        <dbReference type="ARBA" id="ARBA00023052"/>
    </source>
</evidence>
<keyword evidence="7" id="KW-0408">Iron</keyword>
<dbReference type="GO" id="GO:0030976">
    <property type="term" value="F:thiamine pyrophosphate binding"/>
    <property type="evidence" value="ECO:0007669"/>
    <property type="project" value="InterPro"/>
</dbReference>
<dbReference type="GO" id="GO:0046872">
    <property type="term" value="F:metal ion binding"/>
    <property type="evidence" value="ECO:0007669"/>
    <property type="project" value="UniProtKB-KW"/>
</dbReference>
<protein>
    <submittedName>
        <fullName evidence="12">2-oxoglutarate/2-oxoacid ferredoxin oxidoreductase, beta subunit</fullName>
        <ecNumber evidence="12">1.2.7.-</ecNumber>
    </submittedName>
</protein>
<dbReference type="InterPro" id="IPR051457">
    <property type="entry name" value="2-oxoacid:Fd_oxidoreductase"/>
</dbReference>
<evidence type="ECO:0000313" key="12">
    <source>
        <dbReference type="EMBL" id="VAX20660.1"/>
    </source>
</evidence>
<gene>
    <name evidence="12" type="ORF">MNBD_NITROSPINAE02-1529</name>
</gene>
<evidence type="ECO:0000256" key="8">
    <source>
        <dbReference type="ARBA" id="ARBA00023014"/>
    </source>
</evidence>
<sequence>MTALATPMKAKDYKSVIPPTWCPGCGDYGVLNATLKAFADLQLDVNNTVLVSGIGCSSRFPYFVKMFGMHTAHGRALPVAAGVKLGNPDLEVIAFGGDGDGFSIGGGHVPHIVRKNTNLTYVLMDNAIYGLTKGQSSPTSDQGSPGSITPYGVPDNPVNPLAFVLTYGGTFVAQGYSSKPKVIQELIIRAIKNPGFSFVNIISPCPTFNKVNTVDSYKEKVYEIPEDHDVTDLGAALNLAFDKGEGKVPMGILYNKPRPTLTERLDEIRKKAGGSDDYDINKIIETYKP</sequence>
<name>A0A3B1CD67_9ZZZZ</name>
<comment type="cofactor">
    <cofactor evidence="2">
        <name>thiamine diphosphate</name>
        <dbReference type="ChEBI" id="CHEBI:58937"/>
    </cofactor>
</comment>
<dbReference type="InterPro" id="IPR029061">
    <property type="entry name" value="THDP-binding"/>
</dbReference>
<dbReference type="GO" id="GO:0051536">
    <property type="term" value="F:iron-sulfur cluster binding"/>
    <property type="evidence" value="ECO:0007669"/>
    <property type="project" value="UniProtKB-KW"/>
</dbReference>
<dbReference type="CDD" id="cd03375">
    <property type="entry name" value="TPP_OGFOR"/>
    <property type="match status" value="1"/>
</dbReference>
<feature type="domain" description="Thiamine pyrophosphate enzyme TPP-binding" evidence="10">
    <location>
        <begin position="54"/>
        <end position="201"/>
    </location>
</feature>
<keyword evidence="4" id="KW-0479">Metal-binding</keyword>
<evidence type="ECO:0000256" key="6">
    <source>
        <dbReference type="ARBA" id="ARBA00023002"/>
    </source>
</evidence>
<dbReference type="Pfam" id="PF12367">
    <property type="entry name" value="PFO_beta_C"/>
    <property type="match status" value="1"/>
</dbReference>
<comment type="cofactor">
    <cofactor evidence="3">
        <name>[4Fe-4S] cluster</name>
        <dbReference type="ChEBI" id="CHEBI:49883"/>
    </cofactor>
</comment>
<accession>A0A3B1CD67</accession>
<dbReference type="SUPFAM" id="SSF52518">
    <property type="entry name" value="Thiamin diphosphate-binding fold (THDP-binding)"/>
    <property type="match status" value="1"/>
</dbReference>
<evidence type="ECO:0000256" key="7">
    <source>
        <dbReference type="ARBA" id="ARBA00023004"/>
    </source>
</evidence>
<evidence type="ECO:0000256" key="3">
    <source>
        <dbReference type="ARBA" id="ARBA00001966"/>
    </source>
</evidence>
<dbReference type="Gene3D" id="3.40.50.970">
    <property type="match status" value="1"/>
</dbReference>
<dbReference type="Pfam" id="PF02775">
    <property type="entry name" value="TPP_enzyme_C"/>
    <property type="match status" value="1"/>
</dbReference>
<evidence type="ECO:0000256" key="4">
    <source>
        <dbReference type="ARBA" id="ARBA00022723"/>
    </source>
</evidence>
<comment type="cofactor">
    <cofactor evidence="1">
        <name>Mg(2+)</name>
        <dbReference type="ChEBI" id="CHEBI:18420"/>
    </cofactor>
</comment>
<keyword evidence="9" id="KW-0786">Thiamine pyrophosphate</keyword>
<evidence type="ECO:0000259" key="11">
    <source>
        <dbReference type="Pfam" id="PF12367"/>
    </source>
</evidence>
<proteinExistence type="predicted"/>
<evidence type="ECO:0000259" key="10">
    <source>
        <dbReference type="Pfam" id="PF02775"/>
    </source>
</evidence>
<evidence type="ECO:0000256" key="2">
    <source>
        <dbReference type="ARBA" id="ARBA00001964"/>
    </source>
</evidence>
<evidence type="ECO:0000256" key="5">
    <source>
        <dbReference type="ARBA" id="ARBA00022842"/>
    </source>
</evidence>
<dbReference type="GO" id="GO:0016625">
    <property type="term" value="F:oxidoreductase activity, acting on the aldehyde or oxo group of donors, iron-sulfur protein as acceptor"/>
    <property type="evidence" value="ECO:0007669"/>
    <property type="project" value="UniProtKB-ARBA"/>
</dbReference>
<dbReference type="EMBL" id="UOGE01000060">
    <property type="protein sequence ID" value="VAX20660.1"/>
    <property type="molecule type" value="Genomic_DNA"/>
</dbReference>
<keyword evidence="5" id="KW-0460">Magnesium</keyword>
<dbReference type="InterPro" id="IPR011896">
    <property type="entry name" value="OFOB"/>
</dbReference>
<dbReference type="InterPro" id="IPR011766">
    <property type="entry name" value="TPP_enzyme_TPP-bd"/>
</dbReference>
<keyword evidence="6 12" id="KW-0560">Oxidoreductase</keyword>